<name>F4RNF9_MELLP</name>
<reference evidence="2" key="1">
    <citation type="journal article" date="2011" name="Proc. Natl. Acad. Sci. U.S.A.">
        <title>Obligate biotrophy features unraveled by the genomic analysis of rust fungi.</title>
        <authorList>
            <person name="Duplessis S."/>
            <person name="Cuomo C.A."/>
            <person name="Lin Y.-C."/>
            <person name="Aerts A."/>
            <person name="Tisserant E."/>
            <person name="Veneault-Fourrey C."/>
            <person name="Joly D.L."/>
            <person name="Hacquard S."/>
            <person name="Amselem J."/>
            <person name="Cantarel B.L."/>
            <person name="Chiu R."/>
            <person name="Coutinho P.M."/>
            <person name="Feau N."/>
            <person name="Field M."/>
            <person name="Frey P."/>
            <person name="Gelhaye E."/>
            <person name="Goldberg J."/>
            <person name="Grabherr M.G."/>
            <person name="Kodira C.D."/>
            <person name="Kohler A."/>
            <person name="Kuees U."/>
            <person name="Lindquist E.A."/>
            <person name="Lucas S.M."/>
            <person name="Mago R."/>
            <person name="Mauceli E."/>
            <person name="Morin E."/>
            <person name="Murat C."/>
            <person name="Pangilinan J.L."/>
            <person name="Park R."/>
            <person name="Pearson M."/>
            <person name="Quesneville H."/>
            <person name="Rouhier N."/>
            <person name="Sakthikumar S."/>
            <person name="Salamov A.A."/>
            <person name="Schmutz J."/>
            <person name="Selles B."/>
            <person name="Shapiro H."/>
            <person name="Tanguay P."/>
            <person name="Tuskan G.A."/>
            <person name="Henrissat B."/>
            <person name="Van de Peer Y."/>
            <person name="Rouze P."/>
            <person name="Ellis J.G."/>
            <person name="Dodds P.N."/>
            <person name="Schein J.E."/>
            <person name="Zhong S."/>
            <person name="Hamelin R.C."/>
            <person name="Grigoriev I.V."/>
            <person name="Szabo L.J."/>
            <person name="Martin F."/>
        </authorList>
    </citation>
    <scope>NUCLEOTIDE SEQUENCE [LARGE SCALE GENOMIC DNA]</scope>
    <source>
        <strain evidence="2">98AG31 / pathotype 3-4-7</strain>
    </source>
</reference>
<gene>
    <name evidence="1" type="ORF">MELLADRAFT_56244</name>
</gene>
<dbReference type="VEuPathDB" id="FungiDB:MELLADRAFT_56244"/>
<sequence>MIKDEVDLYLKNDSFEDLKVSLRIMVFEMLMIAIVKMKTADDDEADKLILMISLNQIELIDVSFYRSKEM</sequence>
<dbReference type="KEGG" id="mlr:MELLADRAFT_56244"/>
<accession>F4RNF9</accession>
<keyword evidence="2" id="KW-1185">Reference proteome</keyword>
<evidence type="ECO:0000313" key="2">
    <source>
        <dbReference type="Proteomes" id="UP000001072"/>
    </source>
</evidence>
<evidence type="ECO:0000313" key="1">
    <source>
        <dbReference type="EMBL" id="EGG06103.1"/>
    </source>
</evidence>
<dbReference type="Proteomes" id="UP000001072">
    <property type="component" value="Unassembled WGS sequence"/>
</dbReference>
<dbReference type="RefSeq" id="XP_007410754.1">
    <property type="nucleotide sequence ID" value="XM_007410692.1"/>
</dbReference>
<dbReference type="GeneID" id="18929029"/>
<protein>
    <submittedName>
        <fullName evidence="1">Uncharacterized protein</fullName>
    </submittedName>
</protein>
<dbReference type="InParanoid" id="F4RNF9"/>
<dbReference type="AlphaFoldDB" id="F4RNF9"/>
<dbReference type="HOGENOM" id="CLU_2758302_0_0_1"/>
<proteinExistence type="predicted"/>
<dbReference type="EMBL" id="GL883110">
    <property type="protein sequence ID" value="EGG06103.1"/>
    <property type="molecule type" value="Genomic_DNA"/>
</dbReference>
<organism evidence="2">
    <name type="scientific">Melampsora larici-populina (strain 98AG31 / pathotype 3-4-7)</name>
    <name type="common">Poplar leaf rust fungus</name>
    <dbReference type="NCBI Taxonomy" id="747676"/>
    <lineage>
        <taxon>Eukaryota</taxon>
        <taxon>Fungi</taxon>
        <taxon>Dikarya</taxon>
        <taxon>Basidiomycota</taxon>
        <taxon>Pucciniomycotina</taxon>
        <taxon>Pucciniomycetes</taxon>
        <taxon>Pucciniales</taxon>
        <taxon>Melampsoraceae</taxon>
        <taxon>Melampsora</taxon>
    </lineage>
</organism>